<dbReference type="PANTHER" id="PTHR36688">
    <property type="entry name" value="ENDO/EXONUCLEASE/PHOSPHATASE DOMAIN-CONTAINING PROTEIN"/>
    <property type="match status" value="1"/>
</dbReference>
<evidence type="ECO:0000313" key="2">
    <source>
        <dbReference type="EMBL" id="CAG6645453.1"/>
    </source>
</evidence>
<accession>A0A8D8W4F4</accession>
<name>A0A8D8W4F4_9HEMI</name>
<proteinExistence type="predicted"/>
<keyword evidence="1" id="KW-0732">Signal</keyword>
<dbReference type="AlphaFoldDB" id="A0A8D8W4F4"/>
<protein>
    <recommendedName>
        <fullName evidence="3">Reverse transcriptase</fullName>
    </recommendedName>
</protein>
<feature type="signal peptide" evidence="1">
    <location>
        <begin position="1"/>
        <end position="24"/>
    </location>
</feature>
<feature type="chain" id="PRO_5034773796" description="Reverse transcriptase" evidence="1">
    <location>
        <begin position="25"/>
        <end position="108"/>
    </location>
</feature>
<dbReference type="InterPro" id="IPR052560">
    <property type="entry name" value="RdDP_mobile_element"/>
</dbReference>
<dbReference type="PANTHER" id="PTHR36688:SF1">
    <property type="entry name" value="ENDONUCLEASE_EXONUCLEASE_PHOSPHATASE DOMAIN-CONTAINING PROTEIN"/>
    <property type="match status" value="1"/>
</dbReference>
<dbReference type="EMBL" id="HBUF01136992">
    <property type="protein sequence ID" value="CAG6645453.1"/>
    <property type="molecule type" value="Transcribed_RNA"/>
</dbReference>
<evidence type="ECO:0000256" key="1">
    <source>
        <dbReference type="SAM" id="SignalP"/>
    </source>
</evidence>
<organism evidence="2">
    <name type="scientific">Cacopsylla melanoneura</name>
    <dbReference type="NCBI Taxonomy" id="428564"/>
    <lineage>
        <taxon>Eukaryota</taxon>
        <taxon>Metazoa</taxon>
        <taxon>Ecdysozoa</taxon>
        <taxon>Arthropoda</taxon>
        <taxon>Hexapoda</taxon>
        <taxon>Insecta</taxon>
        <taxon>Pterygota</taxon>
        <taxon>Neoptera</taxon>
        <taxon>Paraneoptera</taxon>
        <taxon>Hemiptera</taxon>
        <taxon>Sternorrhyncha</taxon>
        <taxon>Psylloidea</taxon>
        <taxon>Psyllidae</taxon>
        <taxon>Psyllinae</taxon>
        <taxon>Cacopsylla</taxon>
    </lineage>
</organism>
<evidence type="ECO:0008006" key="3">
    <source>
        <dbReference type="Google" id="ProtNLM"/>
    </source>
</evidence>
<sequence length="108" mass="12762">MKFQRDPQSENTMLLVLILELILAINEMKVNKAEGNSFRFIDNIRTEQIKQFGTITLQWILKLMNNCVQNMKLPKMWRKAHVVALLKPGKEPHDVKSYRPFSLCFFPR</sequence>
<reference evidence="2" key="1">
    <citation type="submission" date="2021-05" db="EMBL/GenBank/DDBJ databases">
        <authorList>
            <person name="Alioto T."/>
            <person name="Alioto T."/>
            <person name="Gomez Garrido J."/>
        </authorList>
    </citation>
    <scope>NUCLEOTIDE SEQUENCE</scope>
</reference>